<comment type="caution">
    <text evidence="1">The sequence shown here is derived from an EMBL/GenBank/DDBJ whole genome shotgun (WGS) entry which is preliminary data.</text>
</comment>
<proteinExistence type="predicted"/>
<keyword evidence="2" id="KW-1185">Reference proteome</keyword>
<evidence type="ECO:0000313" key="1">
    <source>
        <dbReference type="EMBL" id="KAJ3662425.1"/>
    </source>
</evidence>
<organism evidence="1 2">
    <name type="scientific">Zophobas morio</name>
    <dbReference type="NCBI Taxonomy" id="2755281"/>
    <lineage>
        <taxon>Eukaryota</taxon>
        <taxon>Metazoa</taxon>
        <taxon>Ecdysozoa</taxon>
        <taxon>Arthropoda</taxon>
        <taxon>Hexapoda</taxon>
        <taxon>Insecta</taxon>
        <taxon>Pterygota</taxon>
        <taxon>Neoptera</taxon>
        <taxon>Endopterygota</taxon>
        <taxon>Coleoptera</taxon>
        <taxon>Polyphaga</taxon>
        <taxon>Cucujiformia</taxon>
        <taxon>Tenebrionidae</taxon>
        <taxon>Zophobas</taxon>
    </lineage>
</organism>
<dbReference type="AlphaFoldDB" id="A0AA38IUF4"/>
<accession>A0AA38IUF4</accession>
<evidence type="ECO:0000313" key="2">
    <source>
        <dbReference type="Proteomes" id="UP001168821"/>
    </source>
</evidence>
<name>A0AA38IUF4_9CUCU</name>
<dbReference type="EMBL" id="JALNTZ010000002">
    <property type="protein sequence ID" value="KAJ3662425.1"/>
    <property type="molecule type" value="Genomic_DNA"/>
</dbReference>
<protein>
    <submittedName>
        <fullName evidence="1">Uncharacterized protein</fullName>
    </submittedName>
</protein>
<reference evidence="1" key="1">
    <citation type="journal article" date="2023" name="G3 (Bethesda)">
        <title>Whole genome assemblies of Zophobas morio and Tenebrio molitor.</title>
        <authorList>
            <person name="Kaur S."/>
            <person name="Stinson S.A."/>
            <person name="diCenzo G.C."/>
        </authorList>
    </citation>
    <scope>NUCLEOTIDE SEQUENCE</scope>
    <source>
        <strain evidence="1">QUZm001</strain>
    </source>
</reference>
<dbReference type="Proteomes" id="UP001168821">
    <property type="component" value="Unassembled WGS sequence"/>
</dbReference>
<gene>
    <name evidence="1" type="ORF">Zmor_006775</name>
</gene>
<sequence>MYCCEVDPYDACGFSSMCGDGGSLTAGRSSLMKSLKAEVAVGAPDKSRSGDGGVSRRAVWLFKWEALSGAVSYDNGRSRV</sequence>